<name>A5CBZ0_ORITB</name>
<evidence type="ECO:0000256" key="3">
    <source>
        <dbReference type="ARBA" id="ARBA00022801"/>
    </source>
</evidence>
<dbReference type="InterPro" id="IPR051206">
    <property type="entry name" value="NAMLAA_amidase_2"/>
</dbReference>
<evidence type="ECO:0000256" key="1">
    <source>
        <dbReference type="ARBA" id="ARBA00001561"/>
    </source>
</evidence>
<dbReference type="HOGENOM" id="CLU_049290_2_1_5"/>
<proteinExistence type="predicted"/>
<feature type="domain" description="N-acetylmuramoyl-L-alanine amidase" evidence="5">
    <location>
        <begin position="95"/>
        <end position="243"/>
    </location>
</feature>
<dbReference type="EMBL" id="AM494475">
    <property type="protein sequence ID" value="CAM79114.1"/>
    <property type="molecule type" value="Genomic_DNA"/>
</dbReference>
<dbReference type="KEGG" id="ots:OTBS_0048"/>
<dbReference type="GO" id="GO:0071555">
    <property type="term" value="P:cell wall organization"/>
    <property type="evidence" value="ECO:0007669"/>
    <property type="project" value="UniProtKB-KW"/>
</dbReference>
<accession>A5CBZ0</accession>
<dbReference type="PANTHER" id="PTHR30417">
    <property type="entry name" value="N-ACETYLMURAMOYL-L-ALANINE AMIDASE AMID"/>
    <property type="match status" value="1"/>
</dbReference>
<dbReference type="GO" id="GO:0009254">
    <property type="term" value="P:peptidoglycan turnover"/>
    <property type="evidence" value="ECO:0007669"/>
    <property type="project" value="TreeGrafter"/>
</dbReference>
<gene>
    <name evidence="6" type="primary">ybjR</name>
    <name evidence="6" type="ordered locus">OTBS_0048</name>
</gene>
<dbReference type="CDD" id="cd06583">
    <property type="entry name" value="PGRP"/>
    <property type="match status" value="1"/>
</dbReference>
<dbReference type="eggNOG" id="COG3023">
    <property type="taxonomic scope" value="Bacteria"/>
</dbReference>
<sequence>MLYLPLLQLLQHVIVDNALVVNKSNIPQKSQLPTTISSQHHKKIQHTPIEQVNVFKHAFPSDKNTGIYVSQFSDYGITGYAIDEFPENEDNRNHYTQRNQDTSIKYLIMHYTVCNFSSTAQEFTVNKPLLGQVSSHIVITEAEEGKTPAGILISFVPENKIAYHAGVSAWQNDTNLNSMSIGIEHVNRGFNTVNAKKEWVCYDKHQIATSGIVSSGIIRRYNIKPIHVLGHSDIAYNRKSDPGPLFPWGQLYHEYNVGAWLTDAELNSQYIKEKYNPKISDPDKIDDITFLKLLQEYGYHIPDNVDLNKTDNPKQTVALCAPLILAFKAHFSANQHPELCDNAQITSTDKYWIWALTAKYQSQINQ</sequence>
<dbReference type="PANTHER" id="PTHR30417:SF1">
    <property type="entry name" value="N-ACETYLMURAMOYL-L-ALANINE AMIDASE AMID"/>
    <property type="match status" value="1"/>
</dbReference>
<dbReference type="AlphaFoldDB" id="A5CBZ0"/>
<evidence type="ECO:0000313" key="6">
    <source>
        <dbReference type="EMBL" id="CAM79114.1"/>
    </source>
</evidence>
<dbReference type="InterPro" id="IPR002502">
    <property type="entry name" value="Amidase_domain"/>
</dbReference>
<evidence type="ECO:0000256" key="2">
    <source>
        <dbReference type="ARBA" id="ARBA00011901"/>
    </source>
</evidence>
<keyword evidence="3 6" id="KW-0378">Hydrolase</keyword>
<dbReference type="InterPro" id="IPR036505">
    <property type="entry name" value="Amidase/PGRP_sf"/>
</dbReference>
<dbReference type="EC" id="3.5.1.28" evidence="2"/>
<dbReference type="GO" id="GO:0008745">
    <property type="term" value="F:N-acetylmuramoyl-L-alanine amidase activity"/>
    <property type="evidence" value="ECO:0007669"/>
    <property type="project" value="UniProtKB-EC"/>
</dbReference>
<organism evidence="6 7">
    <name type="scientific">Orientia tsutsugamushi (strain Boryong)</name>
    <name type="common">Rickettsia tsutsugamushi</name>
    <dbReference type="NCBI Taxonomy" id="357244"/>
    <lineage>
        <taxon>Bacteria</taxon>
        <taxon>Pseudomonadati</taxon>
        <taxon>Pseudomonadota</taxon>
        <taxon>Alphaproteobacteria</taxon>
        <taxon>Rickettsiales</taxon>
        <taxon>Rickettsiaceae</taxon>
        <taxon>Rickettsieae</taxon>
        <taxon>Orientia</taxon>
    </lineage>
</organism>
<reference evidence="6 7" key="1">
    <citation type="journal article" date="2007" name="Proc. Natl. Acad. Sci. U.S.A.">
        <title>The Orientia tsutsugamushi genome reveals massive proliferation of conjugative type IV secretion system and host-cell interaction genes.</title>
        <authorList>
            <person name="Cho N.-H."/>
            <person name="Kim H.-R."/>
            <person name="Lee J.-H."/>
            <person name="Kim S.-Y."/>
            <person name="Kim J."/>
            <person name="Cha S."/>
            <person name="Kim S.-Y."/>
            <person name="Darby A.C."/>
            <person name="Fuxelius H.-H."/>
            <person name="Yin J."/>
            <person name="Kim J.H."/>
            <person name="Kim J."/>
            <person name="Lee S.J."/>
            <person name="Koh Y.-S."/>
            <person name="Jang W.-J."/>
            <person name="Park K.-H."/>
            <person name="Andersson S.G.E."/>
            <person name="Choi M.-S."/>
            <person name="Kim I.-S."/>
        </authorList>
    </citation>
    <scope>NUCLEOTIDE SEQUENCE [LARGE SCALE GENOMIC DNA]</scope>
    <source>
        <strain evidence="6 7">Boryong</strain>
    </source>
</reference>
<dbReference type="GO" id="GO:0019867">
    <property type="term" value="C:outer membrane"/>
    <property type="evidence" value="ECO:0007669"/>
    <property type="project" value="TreeGrafter"/>
</dbReference>
<protein>
    <recommendedName>
        <fullName evidence="2">N-acetylmuramoyl-L-alanine amidase</fullName>
        <ecNumber evidence="2">3.5.1.28</ecNumber>
    </recommendedName>
</protein>
<dbReference type="SUPFAM" id="SSF55846">
    <property type="entry name" value="N-acetylmuramoyl-L-alanine amidase-like"/>
    <property type="match status" value="1"/>
</dbReference>
<dbReference type="Proteomes" id="UP000001565">
    <property type="component" value="Chromosome"/>
</dbReference>
<evidence type="ECO:0000256" key="4">
    <source>
        <dbReference type="ARBA" id="ARBA00023316"/>
    </source>
</evidence>
<dbReference type="SMART" id="SM00644">
    <property type="entry name" value="Ami_2"/>
    <property type="match status" value="1"/>
</dbReference>
<dbReference type="Gene3D" id="3.40.80.10">
    <property type="entry name" value="Peptidoglycan recognition protein-like"/>
    <property type="match status" value="1"/>
</dbReference>
<evidence type="ECO:0000259" key="5">
    <source>
        <dbReference type="SMART" id="SM00644"/>
    </source>
</evidence>
<evidence type="ECO:0000313" key="7">
    <source>
        <dbReference type="Proteomes" id="UP000001565"/>
    </source>
</evidence>
<dbReference type="Pfam" id="PF01510">
    <property type="entry name" value="Amidase_2"/>
    <property type="match status" value="1"/>
</dbReference>
<comment type="catalytic activity">
    <reaction evidence="1">
        <text>Hydrolyzes the link between N-acetylmuramoyl residues and L-amino acid residues in certain cell-wall glycopeptides.</text>
        <dbReference type="EC" id="3.5.1.28"/>
    </reaction>
</comment>
<keyword evidence="4" id="KW-0961">Cell wall biogenesis/degradation</keyword>
<dbReference type="SMR" id="A5CBZ0"/>
<dbReference type="GO" id="GO:0009253">
    <property type="term" value="P:peptidoglycan catabolic process"/>
    <property type="evidence" value="ECO:0007669"/>
    <property type="project" value="InterPro"/>
</dbReference>